<feature type="transmembrane region" description="Helical" evidence="1">
    <location>
        <begin position="212"/>
        <end position="230"/>
    </location>
</feature>
<feature type="transmembrane region" description="Helical" evidence="1">
    <location>
        <begin position="433"/>
        <end position="451"/>
    </location>
</feature>
<accession>A0ABT7UMI8</accession>
<proteinExistence type="predicted"/>
<evidence type="ECO:0000256" key="1">
    <source>
        <dbReference type="SAM" id="Phobius"/>
    </source>
</evidence>
<dbReference type="Proteomes" id="UP001529380">
    <property type="component" value="Unassembled WGS sequence"/>
</dbReference>
<feature type="transmembrane region" description="Helical" evidence="1">
    <location>
        <begin position="125"/>
        <end position="143"/>
    </location>
</feature>
<feature type="transmembrane region" description="Helical" evidence="1">
    <location>
        <begin position="287"/>
        <end position="308"/>
    </location>
</feature>
<evidence type="ECO:0000313" key="2">
    <source>
        <dbReference type="EMBL" id="MDM8200101.1"/>
    </source>
</evidence>
<feature type="transmembrane region" description="Helical" evidence="1">
    <location>
        <begin position="237"/>
        <end position="255"/>
    </location>
</feature>
<reference evidence="3" key="1">
    <citation type="submission" date="2023-06" db="EMBL/GenBank/DDBJ databases">
        <title>Identification and characterization of horizontal gene transfer across gut microbiota members of farm animals based on homology search.</title>
        <authorList>
            <person name="Zeman M."/>
            <person name="Kubasova T."/>
            <person name="Jahodarova E."/>
            <person name="Nykrynova M."/>
            <person name="Rychlik I."/>
        </authorList>
    </citation>
    <scope>NUCLEOTIDE SEQUENCE [LARGE SCALE GENOMIC DNA]</scope>
    <source>
        <strain evidence="3">ET340</strain>
    </source>
</reference>
<keyword evidence="1" id="KW-0472">Membrane</keyword>
<dbReference type="RefSeq" id="WP_289598924.1">
    <property type="nucleotide sequence ID" value="NZ_JAUDCL010000002.1"/>
</dbReference>
<reference evidence="2 3" key="3">
    <citation type="submission" date="2023-06" db="EMBL/GenBank/DDBJ databases">
        <authorList>
            <person name="Zeman M."/>
            <person name="Kubasova T."/>
            <person name="Jahodarova E."/>
            <person name="Nykrynova M."/>
            <person name="Rychlik I."/>
        </authorList>
    </citation>
    <scope>NUCLEOTIDE SEQUENCE [LARGE SCALE GENOMIC DNA]</scope>
    <source>
        <strain evidence="2 3">ET340</strain>
    </source>
</reference>
<protein>
    <recommendedName>
        <fullName evidence="4">Dolichyl-phosphate-mannose-protein mannosyltransferase</fullName>
    </recommendedName>
</protein>
<evidence type="ECO:0008006" key="4">
    <source>
        <dbReference type="Google" id="ProtNLM"/>
    </source>
</evidence>
<keyword evidence="1" id="KW-1133">Transmembrane helix</keyword>
<feature type="transmembrane region" description="Helical" evidence="1">
    <location>
        <begin position="155"/>
        <end position="180"/>
    </location>
</feature>
<feature type="transmembrane region" description="Helical" evidence="1">
    <location>
        <begin position="261"/>
        <end position="280"/>
    </location>
</feature>
<feature type="transmembrane region" description="Helical" evidence="1">
    <location>
        <begin position="42"/>
        <end position="59"/>
    </location>
</feature>
<keyword evidence="1" id="KW-0812">Transmembrane</keyword>
<evidence type="ECO:0000313" key="3">
    <source>
        <dbReference type="Proteomes" id="UP001529380"/>
    </source>
</evidence>
<feature type="transmembrane region" description="Helical" evidence="1">
    <location>
        <begin position="71"/>
        <end position="93"/>
    </location>
</feature>
<comment type="caution">
    <text evidence="2">The sequence shown here is derived from an EMBL/GenBank/DDBJ whole genome shotgun (WGS) entry which is preliminary data.</text>
</comment>
<reference evidence="2 3" key="2">
    <citation type="submission" date="2023-06" db="EMBL/GenBank/DDBJ databases">
        <title>Identification and characterization of horizontal gene transfer across gut microbiota members of farm animals based on homology search.</title>
        <authorList>
            <person name="Schwarzerova J."/>
            <person name="Nykrynova M."/>
            <person name="Jureckova K."/>
            <person name="Cejkova D."/>
            <person name="Rychlik I."/>
        </authorList>
    </citation>
    <scope>NUCLEOTIDE SEQUENCE [LARGE SCALE GENOMIC DNA]</scope>
    <source>
        <strain evidence="2 3">ET340</strain>
    </source>
</reference>
<name>A0ABT7UMI8_9FIRM</name>
<feature type="transmembrane region" description="Helical" evidence="1">
    <location>
        <begin position="12"/>
        <end position="30"/>
    </location>
</feature>
<feature type="transmembrane region" description="Helical" evidence="1">
    <location>
        <begin position="483"/>
        <end position="502"/>
    </location>
</feature>
<organism evidence="2 3">
    <name type="scientific">Allofournierella massiliensis</name>
    <dbReference type="NCBI Taxonomy" id="1650663"/>
    <lineage>
        <taxon>Bacteria</taxon>
        <taxon>Bacillati</taxon>
        <taxon>Bacillota</taxon>
        <taxon>Clostridia</taxon>
        <taxon>Eubacteriales</taxon>
        <taxon>Oscillospiraceae</taxon>
        <taxon>Allofournierella</taxon>
    </lineage>
</organism>
<sequence>MTGPNVQAGLRRAVWLLFLAAFACIFLVIGLRGHLDLSVRRLAFCALLSAGAFALRRFLPLVDRLSPGRWRAVFGGGLALLLVLQLGSGFLLLQDLTTSPFDTEAVLRTATELAQGTVPALYNDYFASVDTNVFCMFVLYWMYRPVYLLTGATAPAWAMGLNVLCLFIAAVCVCGAAGLLWVRRGKAAALVLCLIFLPYYIFTAFVYTDTMAAPLVAGSLWAFLALENRWGRLSRRARLLGCTGLGILVGAAFLMKGNALLLYPAFAVYLALRPGFWAGLRRALSSALAALLLFCLGSAAVIFGFNAYKWNCGLLDLSLYESMHTPATHWIMMGLENDGAFNNESFTYTGRYPTIEEKKAANLARIRTNLEHLLSSPQSLAWLFFTKAETDWADGLYTAPQMVNLAPVQRTWLHEWFCVDGTHAGLTADFGQAVYWLLWAGAFAAAVRGILNRRRTGDHGLFFCTICLLGNLAFLTLWEANARYPFCYSCCLLLFGAALLAAPRSEEQGTSHRV</sequence>
<dbReference type="EMBL" id="JAUDCL010000002">
    <property type="protein sequence ID" value="MDM8200101.1"/>
    <property type="molecule type" value="Genomic_DNA"/>
</dbReference>
<gene>
    <name evidence="2" type="ORF">QUW08_02150</name>
</gene>
<keyword evidence="3" id="KW-1185">Reference proteome</keyword>
<feature type="transmembrane region" description="Helical" evidence="1">
    <location>
        <begin position="460"/>
        <end position="477"/>
    </location>
</feature>